<dbReference type="Proteomes" id="UP000326207">
    <property type="component" value="Unassembled WGS sequence"/>
</dbReference>
<accession>A0A5N5U731</accession>
<dbReference type="EMBL" id="QMDY01000003">
    <property type="protein sequence ID" value="KAB7518852.1"/>
    <property type="molecule type" value="Genomic_DNA"/>
</dbReference>
<accession>A0A5N5U5I8</accession>
<organism evidence="3 4">
    <name type="scientific">Halosegnis rubeus</name>
    <dbReference type="NCBI Taxonomy" id="2212850"/>
    <lineage>
        <taxon>Archaea</taxon>
        <taxon>Methanobacteriati</taxon>
        <taxon>Methanobacteriota</taxon>
        <taxon>Stenosarchaea group</taxon>
        <taxon>Halobacteria</taxon>
        <taxon>Halobacteriales</taxon>
        <taxon>Natronomonadaceae</taxon>
        <taxon>Halosegnis</taxon>
    </lineage>
</organism>
<evidence type="ECO:0000313" key="2">
    <source>
        <dbReference type="EMBL" id="KAB7514298.1"/>
    </source>
</evidence>
<dbReference type="OrthoDB" id="229887at2157"/>
<dbReference type="AlphaFoldDB" id="A0A5N5UMK1"/>
<name>A0A5N5UMK1_9EURY</name>
<evidence type="ECO:0000313" key="6">
    <source>
        <dbReference type="Proteomes" id="UP000326865"/>
    </source>
</evidence>
<evidence type="ECO:0000313" key="4">
    <source>
        <dbReference type="Proteomes" id="UP000326207"/>
    </source>
</evidence>
<dbReference type="EMBL" id="QKKZ01000003">
    <property type="protein sequence ID" value="KAB7513896.1"/>
    <property type="molecule type" value="Genomic_DNA"/>
</dbReference>
<evidence type="ECO:0000313" key="1">
    <source>
        <dbReference type="EMBL" id="KAB7513896.1"/>
    </source>
</evidence>
<dbReference type="Proteomes" id="UP000326865">
    <property type="component" value="Unassembled WGS sequence"/>
</dbReference>
<dbReference type="RefSeq" id="WP_152120628.1">
    <property type="nucleotide sequence ID" value="NZ_QJOW01000004.1"/>
</dbReference>
<proteinExistence type="predicted"/>
<accession>A0A5N5UMK1</accession>
<sequence length="234" mass="25891">MSRRAAEWGFELFLDPTMTAVRREFSVERALRGTGFGLGGRVVDRLRENNDALERQLVAGEFDAYRERSLAQFRVLLDAVESDEEIAAFADELLAHDSYVEAIDETATPAQRAAVAEDVLARLDRLGTGLAPILDRPEDDFWAAAAGAYSQVAATTLVQEAFPFTEPLSTHRGVLTFEVEADPNELLDSALLPTLPSASIDYTDEAIHAMTRAERQVVADLTEEVRSRFDADER</sequence>
<comment type="caution">
    <text evidence="3">The sequence shown here is derived from an EMBL/GenBank/DDBJ whole genome shotgun (WGS) entry which is preliminary data.</text>
</comment>
<dbReference type="Proteomes" id="UP000326302">
    <property type="component" value="Unassembled WGS sequence"/>
</dbReference>
<gene>
    <name evidence="1" type="ORF">DM867_08870</name>
    <name evidence="2" type="ORF">DMP03_10525</name>
    <name evidence="3" type="ORF">DP108_06735</name>
</gene>
<keyword evidence="6" id="KW-1185">Reference proteome</keyword>
<dbReference type="EMBL" id="QJOW01000004">
    <property type="protein sequence ID" value="KAB7514298.1"/>
    <property type="molecule type" value="Genomic_DNA"/>
</dbReference>
<evidence type="ECO:0000313" key="3">
    <source>
        <dbReference type="EMBL" id="KAB7518852.1"/>
    </source>
</evidence>
<evidence type="ECO:0000313" key="5">
    <source>
        <dbReference type="Proteomes" id="UP000326302"/>
    </source>
</evidence>
<protein>
    <submittedName>
        <fullName evidence="3">Uncharacterized protein</fullName>
    </submittedName>
</protein>
<reference evidence="4 5" key="1">
    <citation type="submission" date="2019-10" db="EMBL/GenBank/DDBJ databases">
        <title>Unraveling microbial dark matter from salterns through culturing: the case of the genus Halosegnis.</title>
        <authorList>
            <person name="Duran-Viseras A."/>
            <person name="Andrei A.-S."/>
            <person name="Vera-Gargallo B."/>
            <person name="Ghai R."/>
            <person name="Sanchez-Porro C."/>
            <person name="Ventosa A."/>
        </authorList>
    </citation>
    <scope>NUCLEOTIDE SEQUENCE [LARGE SCALE GENOMIC DNA]</scope>
    <source>
        <strain evidence="2 5">F17-44</strain>
        <strain evidence="1 6">F18-79</strain>
        <strain evidence="3 4">F19-13</strain>
    </source>
</reference>